<organism evidence="1 2">
    <name type="scientific">Euphydryas editha</name>
    <name type="common">Edith's checkerspot</name>
    <dbReference type="NCBI Taxonomy" id="104508"/>
    <lineage>
        <taxon>Eukaryota</taxon>
        <taxon>Metazoa</taxon>
        <taxon>Ecdysozoa</taxon>
        <taxon>Arthropoda</taxon>
        <taxon>Hexapoda</taxon>
        <taxon>Insecta</taxon>
        <taxon>Pterygota</taxon>
        <taxon>Neoptera</taxon>
        <taxon>Endopterygota</taxon>
        <taxon>Lepidoptera</taxon>
        <taxon>Glossata</taxon>
        <taxon>Ditrysia</taxon>
        <taxon>Papilionoidea</taxon>
        <taxon>Nymphalidae</taxon>
        <taxon>Nymphalinae</taxon>
        <taxon>Euphydryas</taxon>
    </lineage>
</organism>
<dbReference type="Proteomes" id="UP001153954">
    <property type="component" value="Unassembled WGS sequence"/>
</dbReference>
<evidence type="ECO:0000313" key="2">
    <source>
        <dbReference type="Proteomes" id="UP001153954"/>
    </source>
</evidence>
<proteinExistence type="predicted"/>
<dbReference type="AlphaFoldDB" id="A0AAU9UQ75"/>
<accession>A0AAU9UQ75</accession>
<evidence type="ECO:0000313" key="1">
    <source>
        <dbReference type="EMBL" id="CAH2101318.1"/>
    </source>
</evidence>
<name>A0AAU9UQ75_EUPED</name>
<dbReference type="EMBL" id="CAKOGL010000023">
    <property type="protein sequence ID" value="CAH2101318.1"/>
    <property type="molecule type" value="Genomic_DNA"/>
</dbReference>
<protein>
    <submittedName>
        <fullName evidence="1">Uncharacterized protein</fullName>
    </submittedName>
</protein>
<reference evidence="1" key="1">
    <citation type="submission" date="2022-03" db="EMBL/GenBank/DDBJ databases">
        <authorList>
            <person name="Tunstrom K."/>
        </authorList>
    </citation>
    <scope>NUCLEOTIDE SEQUENCE</scope>
</reference>
<gene>
    <name evidence="1" type="ORF">EEDITHA_LOCUS16087</name>
</gene>
<sequence length="143" mass="15591">MFRQIIRIVVHHLHLYPSIENLNLLSNSDTEVTTIANVEPALEPFYQSSPAAVCSPSILSPHQSLLCRLQTGIIPQSPKPSSFDALSPLDTFPSTQLVSVISPVVSTSSLHIPSPLPATQSNRAREVFVARKKVVRMEGIAPD</sequence>
<keyword evidence="2" id="KW-1185">Reference proteome</keyword>
<comment type="caution">
    <text evidence="1">The sequence shown here is derived from an EMBL/GenBank/DDBJ whole genome shotgun (WGS) entry which is preliminary data.</text>
</comment>